<reference evidence="3 4" key="1">
    <citation type="journal article" date="2008" name="Genome Biol.">
        <title>Encapsulated in silica: genome, proteome and physiology of the thermophilic bacterium Anoxybacillus flavithermus WK1.</title>
        <authorList>
            <person name="Saw J.H."/>
            <person name="Mountain B.W."/>
            <person name="Feng L."/>
            <person name="Omelchenko M.V."/>
            <person name="Hou S."/>
            <person name="Saito J.A."/>
            <person name="Stott M.B."/>
            <person name="Li D."/>
            <person name="Zhao G."/>
            <person name="Wu J."/>
            <person name="Galperin M.Y."/>
            <person name="Koonin E.V."/>
            <person name="Makarova K.S."/>
            <person name="Wolf Y.I."/>
            <person name="Rigden D.J."/>
            <person name="Dunfield P.F."/>
            <person name="Wang L."/>
            <person name="Alam M."/>
        </authorList>
    </citation>
    <scope>NUCLEOTIDE SEQUENCE [LARGE SCALE GENOMIC DNA]</scope>
    <source>
        <strain evidence="4">DSM 21510 / WK1</strain>
    </source>
</reference>
<dbReference type="InterPro" id="IPR013766">
    <property type="entry name" value="Thioredoxin_domain"/>
</dbReference>
<dbReference type="SUPFAM" id="SSF52833">
    <property type="entry name" value="Thioredoxin-like"/>
    <property type="match status" value="1"/>
</dbReference>
<dbReference type="eggNOG" id="COG1225">
    <property type="taxonomic scope" value="Bacteria"/>
</dbReference>
<dbReference type="CDD" id="cd02969">
    <property type="entry name" value="PRX_like1"/>
    <property type="match status" value="1"/>
</dbReference>
<dbReference type="Proteomes" id="UP000000742">
    <property type="component" value="Chromosome"/>
</dbReference>
<dbReference type="PROSITE" id="PS51352">
    <property type="entry name" value="THIOREDOXIN_2"/>
    <property type="match status" value="1"/>
</dbReference>
<dbReference type="InterPro" id="IPR047262">
    <property type="entry name" value="PRX-like1"/>
</dbReference>
<protein>
    <submittedName>
        <fullName evidence="3">Thioredoxin</fullName>
    </submittedName>
</protein>
<dbReference type="GO" id="GO:0016209">
    <property type="term" value="F:antioxidant activity"/>
    <property type="evidence" value="ECO:0007669"/>
    <property type="project" value="InterPro"/>
</dbReference>
<sequence>MIFVHFAIIVNEREKERVICMPAVESNMFPLGEKAPSFELVNVINGQTVRLEDVKSDIATVIMFICNHCPFVKHVQEELVRLANDYQPKGVSFIAINSNDVEKYPDDSPEKMKEVAEQLGYPFPYLFDETQEVAKAYQAACTPDFYIFDGELKCVYRGQLDDSRPGNGIPVTGSSIRSALDALLLGKPVPKEQKPSIGCSIKWKEK</sequence>
<evidence type="ECO:0000259" key="2">
    <source>
        <dbReference type="PROSITE" id="PS51352"/>
    </source>
</evidence>
<dbReference type="Pfam" id="PF00578">
    <property type="entry name" value="AhpC-TSA"/>
    <property type="match status" value="1"/>
</dbReference>
<dbReference type="STRING" id="491915.Aflv_1401"/>
<dbReference type="PANTHER" id="PTHR43640">
    <property type="entry name" value="OS07G0260300 PROTEIN"/>
    <property type="match status" value="1"/>
</dbReference>
<dbReference type="HOGENOM" id="CLU_076204_1_0_9"/>
<gene>
    <name evidence="3" type="ordered locus">Aflv_1401</name>
</gene>
<feature type="domain" description="Thioredoxin" evidence="2">
    <location>
        <begin position="29"/>
        <end position="185"/>
    </location>
</feature>
<evidence type="ECO:0000313" key="3">
    <source>
        <dbReference type="EMBL" id="ACJ33769.1"/>
    </source>
</evidence>
<dbReference type="InterPro" id="IPR000866">
    <property type="entry name" value="AhpC/TSA"/>
</dbReference>
<dbReference type="InterPro" id="IPR036249">
    <property type="entry name" value="Thioredoxin-like_sf"/>
</dbReference>
<organism evidence="3 4">
    <name type="scientific">Anoxybacillus flavithermus (strain DSM 21510 / WK1)</name>
    <dbReference type="NCBI Taxonomy" id="491915"/>
    <lineage>
        <taxon>Bacteria</taxon>
        <taxon>Bacillati</taxon>
        <taxon>Bacillota</taxon>
        <taxon>Bacilli</taxon>
        <taxon>Bacillales</taxon>
        <taxon>Anoxybacillaceae</taxon>
        <taxon>Anoxybacillus</taxon>
    </lineage>
</organism>
<accession>B7GHY8</accession>
<evidence type="ECO:0000256" key="1">
    <source>
        <dbReference type="ARBA" id="ARBA00023157"/>
    </source>
</evidence>
<dbReference type="EMBL" id="CP000922">
    <property type="protein sequence ID" value="ACJ33769.1"/>
    <property type="molecule type" value="Genomic_DNA"/>
</dbReference>
<proteinExistence type="predicted"/>
<dbReference type="GO" id="GO:0016491">
    <property type="term" value="F:oxidoreductase activity"/>
    <property type="evidence" value="ECO:0007669"/>
    <property type="project" value="InterPro"/>
</dbReference>
<name>B7GHY8_ANOFW</name>
<dbReference type="KEGG" id="afl:Aflv_1401"/>
<evidence type="ECO:0000313" key="4">
    <source>
        <dbReference type="Proteomes" id="UP000000742"/>
    </source>
</evidence>
<keyword evidence="1" id="KW-1015">Disulfide bond</keyword>
<dbReference type="PANTHER" id="PTHR43640:SF1">
    <property type="entry name" value="THIOREDOXIN-DEPENDENT PEROXIREDOXIN"/>
    <property type="match status" value="1"/>
</dbReference>
<dbReference type="AlphaFoldDB" id="B7GHY8"/>
<dbReference type="Gene3D" id="3.40.30.10">
    <property type="entry name" value="Glutaredoxin"/>
    <property type="match status" value="1"/>
</dbReference>